<dbReference type="AlphaFoldDB" id="A0A432XDY7"/>
<keyword evidence="1" id="KW-0732">Signal</keyword>
<keyword evidence="3" id="KW-1185">Reference proteome</keyword>
<dbReference type="InterPro" id="IPR000801">
    <property type="entry name" value="Esterase-like"/>
</dbReference>
<dbReference type="InterPro" id="IPR029058">
    <property type="entry name" value="AB_hydrolase_fold"/>
</dbReference>
<dbReference type="Proteomes" id="UP000286678">
    <property type="component" value="Unassembled WGS sequence"/>
</dbReference>
<dbReference type="InterPro" id="IPR050583">
    <property type="entry name" value="Mycobacterial_A85_antigen"/>
</dbReference>
<proteinExistence type="predicted"/>
<reference evidence="3" key="1">
    <citation type="journal article" date="2018" name="Front. Microbiol.">
        <title>Genome-Based Analysis Reveals the Taxonomy and Diversity of the Family Idiomarinaceae.</title>
        <authorList>
            <person name="Liu Y."/>
            <person name="Lai Q."/>
            <person name="Shao Z."/>
        </authorList>
    </citation>
    <scope>NUCLEOTIDE SEQUENCE [LARGE SCALE GENOMIC DNA]</scope>
    <source>
        <strain evidence="3">SW15</strain>
    </source>
</reference>
<dbReference type="Pfam" id="PF00756">
    <property type="entry name" value="Esterase"/>
    <property type="match status" value="1"/>
</dbReference>
<protein>
    <submittedName>
        <fullName evidence="2">Esterase</fullName>
    </submittedName>
</protein>
<accession>A0A432XDY7</accession>
<feature type="chain" id="PRO_5019343840" evidence="1">
    <location>
        <begin position="28"/>
        <end position="295"/>
    </location>
</feature>
<comment type="caution">
    <text evidence="2">The sequence shown here is derived from an EMBL/GenBank/DDBJ whole genome shotgun (WGS) entry which is preliminary data.</text>
</comment>
<evidence type="ECO:0000313" key="2">
    <source>
        <dbReference type="EMBL" id="RUO46862.1"/>
    </source>
</evidence>
<evidence type="ECO:0000313" key="3">
    <source>
        <dbReference type="Proteomes" id="UP000286678"/>
    </source>
</evidence>
<dbReference type="Gene3D" id="3.40.50.1820">
    <property type="entry name" value="alpha/beta hydrolase"/>
    <property type="match status" value="1"/>
</dbReference>
<dbReference type="PANTHER" id="PTHR48098">
    <property type="entry name" value="ENTEROCHELIN ESTERASE-RELATED"/>
    <property type="match status" value="1"/>
</dbReference>
<sequence>MEKAVLKLNIKSVFPMLILALFSANLAADDSQPSEQIVVATWHEIQSDILKETRRYAVSLPPNYDQNESEHYPVLYVLDGHSVRIKGVVGMVESLSHYDLSQRIPQFIVVAIESDNRNFDMTPTQNDLAYNGEVLQNMKHNSGGARKFSEFIKTELFKDIDSKFRTNDSRGLVGMSLGGLLAADILLNSPNMFSHFLIADATYIWDDNYLNKTFLKSQQVLNDAKANVFIGLANNDHIGEIGIRNRQWGNDFINNLSTINNEQLKVTSKYFADEQHGTVMFLAFYYGLIELYGTN</sequence>
<name>A0A432XDY7_9GAMM</name>
<dbReference type="SUPFAM" id="SSF53474">
    <property type="entry name" value="alpha/beta-Hydrolases"/>
    <property type="match status" value="1"/>
</dbReference>
<dbReference type="PANTHER" id="PTHR48098:SF6">
    <property type="entry name" value="FERRI-BACILLIBACTIN ESTERASE BESA"/>
    <property type="match status" value="1"/>
</dbReference>
<gene>
    <name evidence="2" type="ORF">CWE21_09665</name>
</gene>
<dbReference type="EMBL" id="PIPT01000007">
    <property type="protein sequence ID" value="RUO46862.1"/>
    <property type="molecule type" value="Genomic_DNA"/>
</dbReference>
<feature type="signal peptide" evidence="1">
    <location>
        <begin position="1"/>
        <end position="27"/>
    </location>
</feature>
<evidence type="ECO:0000256" key="1">
    <source>
        <dbReference type="SAM" id="SignalP"/>
    </source>
</evidence>
<organism evidence="2 3">
    <name type="scientific">Pseudidiomarina aquimaris</name>
    <dbReference type="NCBI Taxonomy" id="641841"/>
    <lineage>
        <taxon>Bacteria</taxon>
        <taxon>Pseudomonadati</taxon>
        <taxon>Pseudomonadota</taxon>
        <taxon>Gammaproteobacteria</taxon>
        <taxon>Alteromonadales</taxon>
        <taxon>Idiomarinaceae</taxon>
        <taxon>Pseudidiomarina</taxon>
    </lineage>
</organism>